<dbReference type="InterPro" id="IPR011701">
    <property type="entry name" value="MFS"/>
</dbReference>
<feature type="transmembrane region" description="Helical" evidence="6">
    <location>
        <begin position="349"/>
        <end position="368"/>
    </location>
</feature>
<feature type="non-terminal residue" evidence="8">
    <location>
        <position position="472"/>
    </location>
</feature>
<dbReference type="Proteomes" id="UP000095751">
    <property type="component" value="Unassembled WGS sequence"/>
</dbReference>
<accession>A0A1E7FPS9</accession>
<feature type="transmembrane region" description="Helical" evidence="6">
    <location>
        <begin position="319"/>
        <end position="337"/>
    </location>
</feature>
<evidence type="ECO:0000256" key="3">
    <source>
        <dbReference type="ARBA" id="ARBA00022692"/>
    </source>
</evidence>
<evidence type="ECO:0000256" key="2">
    <source>
        <dbReference type="ARBA" id="ARBA00022448"/>
    </source>
</evidence>
<feature type="domain" description="Major facilitator superfamily (MFS) profile" evidence="7">
    <location>
        <begin position="6"/>
        <end position="462"/>
    </location>
</feature>
<evidence type="ECO:0000256" key="4">
    <source>
        <dbReference type="ARBA" id="ARBA00022989"/>
    </source>
</evidence>
<evidence type="ECO:0000256" key="1">
    <source>
        <dbReference type="ARBA" id="ARBA00004141"/>
    </source>
</evidence>
<dbReference type="PANTHER" id="PTHR23511">
    <property type="entry name" value="SYNAPTIC VESICLE GLYCOPROTEIN 2"/>
    <property type="match status" value="1"/>
</dbReference>
<dbReference type="InterPro" id="IPR005829">
    <property type="entry name" value="Sugar_transporter_CS"/>
</dbReference>
<evidence type="ECO:0000259" key="7">
    <source>
        <dbReference type="PROSITE" id="PS50850"/>
    </source>
</evidence>
<dbReference type="InterPro" id="IPR020846">
    <property type="entry name" value="MFS_dom"/>
</dbReference>
<feature type="transmembrane region" description="Helical" evidence="6">
    <location>
        <begin position="439"/>
        <end position="457"/>
    </location>
</feature>
<protein>
    <submittedName>
        <fullName evidence="8">MFS general substrate transporter</fullName>
    </submittedName>
</protein>
<dbReference type="Pfam" id="PF07690">
    <property type="entry name" value="MFS_1"/>
    <property type="match status" value="1"/>
</dbReference>
<reference evidence="8 9" key="1">
    <citation type="submission" date="2016-09" db="EMBL/GenBank/DDBJ databases">
        <title>Extensive genetic diversity and differential bi-allelic expression allows diatom success in the polar Southern Ocean.</title>
        <authorList>
            <consortium name="DOE Joint Genome Institute"/>
            <person name="Mock T."/>
            <person name="Otillar R.P."/>
            <person name="Strauss J."/>
            <person name="Dupont C."/>
            <person name="Frickenhaus S."/>
            <person name="Maumus F."/>
            <person name="Mcmullan M."/>
            <person name="Sanges R."/>
            <person name="Schmutz J."/>
            <person name="Toseland A."/>
            <person name="Valas R."/>
            <person name="Veluchamy A."/>
            <person name="Ward B.J."/>
            <person name="Allen A."/>
            <person name="Barry K."/>
            <person name="Falciatore A."/>
            <person name="Ferrante M."/>
            <person name="Fortunato A.E."/>
            <person name="Gloeckner G."/>
            <person name="Gruber A."/>
            <person name="Hipkin R."/>
            <person name="Janech M."/>
            <person name="Kroth P."/>
            <person name="Leese F."/>
            <person name="Lindquist E."/>
            <person name="Lyon B.R."/>
            <person name="Martin J."/>
            <person name="Mayer C."/>
            <person name="Parker M."/>
            <person name="Quesneville H."/>
            <person name="Raymond J."/>
            <person name="Uhlig C."/>
            <person name="Valentin K.U."/>
            <person name="Worden A.Z."/>
            <person name="Armbrust E.V."/>
            <person name="Bowler C."/>
            <person name="Green B."/>
            <person name="Moulton V."/>
            <person name="Van Oosterhout C."/>
            <person name="Grigoriev I."/>
        </authorList>
    </citation>
    <scope>NUCLEOTIDE SEQUENCE [LARGE SCALE GENOMIC DNA]</scope>
    <source>
        <strain evidence="8 9">CCMP1102</strain>
    </source>
</reference>
<evidence type="ECO:0000313" key="9">
    <source>
        <dbReference type="Proteomes" id="UP000095751"/>
    </source>
</evidence>
<dbReference type="SUPFAM" id="SSF103473">
    <property type="entry name" value="MFS general substrate transporter"/>
    <property type="match status" value="1"/>
</dbReference>
<keyword evidence="2" id="KW-0813">Transport</keyword>
<dbReference type="GO" id="GO:0016020">
    <property type="term" value="C:membrane"/>
    <property type="evidence" value="ECO:0007669"/>
    <property type="project" value="UniProtKB-SubCell"/>
</dbReference>
<organism evidence="8 9">
    <name type="scientific">Fragilariopsis cylindrus CCMP1102</name>
    <dbReference type="NCBI Taxonomy" id="635003"/>
    <lineage>
        <taxon>Eukaryota</taxon>
        <taxon>Sar</taxon>
        <taxon>Stramenopiles</taxon>
        <taxon>Ochrophyta</taxon>
        <taxon>Bacillariophyta</taxon>
        <taxon>Bacillariophyceae</taxon>
        <taxon>Bacillariophycidae</taxon>
        <taxon>Bacillariales</taxon>
        <taxon>Bacillariaceae</taxon>
        <taxon>Fragilariopsis</taxon>
    </lineage>
</organism>
<feature type="transmembrane region" description="Helical" evidence="6">
    <location>
        <begin position="287"/>
        <end position="307"/>
    </location>
</feature>
<dbReference type="AlphaFoldDB" id="A0A1E7FPS9"/>
<dbReference type="PROSITE" id="PS00217">
    <property type="entry name" value="SUGAR_TRANSPORT_2"/>
    <property type="match status" value="1"/>
</dbReference>
<keyword evidence="5 6" id="KW-0472">Membrane</keyword>
<feature type="transmembrane region" description="Helical" evidence="6">
    <location>
        <begin position="132"/>
        <end position="156"/>
    </location>
</feature>
<keyword evidence="9" id="KW-1185">Reference proteome</keyword>
<keyword evidence="3 6" id="KW-0812">Transmembrane</keyword>
<name>A0A1E7FPS9_9STRA</name>
<proteinExistence type="predicted"/>
<feature type="transmembrane region" description="Helical" evidence="6">
    <location>
        <begin position="42"/>
        <end position="63"/>
    </location>
</feature>
<sequence>WRYWCIMLSLGVANSSDASEILCISYILSDKVFQDNILNDSAFGSGLLTGSVFLGMLLGGLIVGTMGDWIGRKPMLLLGLICNSISGILSSMAWNVYILSFLRMISGIGIGATVPPLFTLATELSPPSIRGFNVTICASFWMVGSIFVAIIALYFATTIHGIAIWRIFALICALPSALGAILVYWFVPESPRFLGVEGRSKEAVDVANLLVEKMGHQNNNDDDDDDGPLTIEELERTFPPSTIVDTTTVGGAGILDCMQFIQLAYIDFCSSTSKLYTTNKQIKQTTLALQMVWFALSFGSYGLLTWINIIFVKVHLENVYYNALLFAFSNLPGNILSGIYMDKIGRSKSLVGSIVLSSISLFFFAIFAEYEYSIGIVLSSCCFQCFTIMAWNTIDTMTSELFPTPCRSTGLGICAASGRIGALIAQFINGYLINSPVKLLLVASGTLLLGAITPYLLPNNGSRDMTGQPVND</sequence>
<evidence type="ECO:0000313" key="8">
    <source>
        <dbReference type="EMBL" id="OEU20147.1"/>
    </source>
</evidence>
<dbReference type="PANTHER" id="PTHR23511:SF34">
    <property type="entry name" value="SYNAPTIC VESICLE GLYCOPROTEIN 2"/>
    <property type="match status" value="1"/>
</dbReference>
<feature type="transmembrane region" description="Helical" evidence="6">
    <location>
        <begin position="162"/>
        <end position="187"/>
    </location>
</feature>
<dbReference type="GO" id="GO:0022857">
    <property type="term" value="F:transmembrane transporter activity"/>
    <property type="evidence" value="ECO:0007669"/>
    <property type="project" value="InterPro"/>
</dbReference>
<evidence type="ECO:0000256" key="6">
    <source>
        <dbReference type="SAM" id="Phobius"/>
    </source>
</evidence>
<feature type="transmembrane region" description="Helical" evidence="6">
    <location>
        <begin position="411"/>
        <end position="433"/>
    </location>
</feature>
<dbReference type="InParanoid" id="A0A1E7FPS9"/>
<dbReference type="PROSITE" id="PS50850">
    <property type="entry name" value="MFS"/>
    <property type="match status" value="1"/>
</dbReference>
<gene>
    <name evidence="8" type="ORF">FRACYDRAFT_147390</name>
</gene>
<dbReference type="Gene3D" id="1.20.1250.20">
    <property type="entry name" value="MFS general substrate transporter like domains"/>
    <property type="match status" value="1"/>
</dbReference>
<feature type="transmembrane region" description="Helical" evidence="6">
    <location>
        <begin position="75"/>
        <end position="94"/>
    </location>
</feature>
<feature type="transmembrane region" description="Helical" evidence="6">
    <location>
        <begin position="374"/>
        <end position="391"/>
    </location>
</feature>
<evidence type="ECO:0000256" key="5">
    <source>
        <dbReference type="ARBA" id="ARBA00023136"/>
    </source>
</evidence>
<keyword evidence="4 6" id="KW-1133">Transmembrane helix</keyword>
<dbReference type="InterPro" id="IPR036259">
    <property type="entry name" value="MFS_trans_sf"/>
</dbReference>
<feature type="non-terminal residue" evidence="8">
    <location>
        <position position="1"/>
    </location>
</feature>
<comment type="subcellular location">
    <subcellularLocation>
        <location evidence="1">Membrane</location>
        <topology evidence="1">Multi-pass membrane protein</topology>
    </subcellularLocation>
</comment>
<dbReference type="OrthoDB" id="3936150at2759"/>
<dbReference type="EMBL" id="KV784355">
    <property type="protein sequence ID" value="OEU20147.1"/>
    <property type="molecule type" value="Genomic_DNA"/>
</dbReference>
<dbReference type="KEGG" id="fcy:FRACYDRAFT_147390"/>